<dbReference type="CDD" id="cd00761">
    <property type="entry name" value="Glyco_tranf_GTA_type"/>
    <property type="match status" value="1"/>
</dbReference>
<dbReference type="SUPFAM" id="SSF53448">
    <property type="entry name" value="Nucleotide-diphospho-sugar transferases"/>
    <property type="match status" value="1"/>
</dbReference>
<dbReference type="Gene3D" id="3.90.550.10">
    <property type="entry name" value="Spore Coat Polysaccharide Biosynthesis Protein SpsA, Chain A"/>
    <property type="match status" value="1"/>
</dbReference>
<dbReference type="EMBL" id="FNWX01000015">
    <property type="protein sequence ID" value="SEH61732.1"/>
    <property type="molecule type" value="Genomic_DNA"/>
</dbReference>
<gene>
    <name evidence="2" type="ORF">SAMN05421793_11546</name>
</gene>
<dbReference type="PANTHER" id="PTHR22916:SF3">
    <property type="entry name" value="UDP-GLCNAC:BETAGAL BETA-1,3-N-ACETYLGLUCOSAMINYLTRANSFERASE-LIKE PROTEIN 1"/>
    <property type="match status" value="1"/>
</dbReference>
<evidence type="ECO:0000259" key="1">
    <source>
        <dbReference type="Pfam" id="PF00535"/>
    </source>
</evidence>
<dbReference type="InterPro" id="IPR029044">
    <property type="entry name" value="Nucleotide-diphossugar_trans"/>
</dbReference>
<dbReference type="Pfam" id="PF00535">
    <property type="entry name" value="Glycos_transf_2"/>
    <property type="match status" value="1"/>
</dbReference>
<protein>
    <submittedName>
        <fullName evidence="2">Glycosyl transferase family 2</fullName>
    </submittedName>
</protein>
<feature type="domain" description="Glycosyltransferase 2-like" evidence="1">
    <location>
        <begin position="6"/>
        <end position="127"/>
    </location>
</feature>
<dbReference type="AlphaFoldDB" id="A0A1H6JID9"/>
<dbReference type="STRING" id="420404.SAMN05421793_11546"/>
<accession>A0A1H6JID9</accession>
<dbReference type="Proteomes" id="UP000198555">
    <property type="component" value="Unassembled WGS sequence"/>
</dbReference>
<reference evidence="3" key="1">
    <citation type="submission" date="2016-10" db="EMBL/GenBank/DDBJ databases">
        <authorList>
            <person name="Varghese N."/>
            <person name="Submissions S."/>
        </authorList>
    </citation>
    <scope>NUCLEOTIDE SEQUENCE [LARGE SCALE GENOMIC DNA]</scope>
    <source>
        <strain evidence="3">DSM 19326</strain>
    </source>
</reference>
<evidence type="ECO:0000313" key="2">
    <source>
        <dbReference type="EMBL" id="SEH61732.1"/>
    </source>
</evidence>
<keyword evidence="3" id="KW-1185">Reference proteome</keyword>
<dbReference type="PANTHER" id="PTHR22916">
    <property type="entry name" value="GLYCOSYLTRANSFERASE"/>
    <property type="match status" value="1"/>
</dbReference>
<proteinExistence type="predicted"/>
<sequence length="284" mass="33686">MQKLFTVFTPTYNRAHTLPRLYNSLKNQSNKNFIWLIVDDGSNDETKTLVEGFVNEKIIEIRYIFQTNKGKHVAINNGLKNTHTDYFCVIDSDDYLAENAIQEMQYLSEKIIDNNQIAGFTFIRFSEALKYDKNKYGKKEWISSGRIQYEWEFPGEMTFCLKTKIHQQFYFPEFEGEKFCPESLIIRRIERRYDILATDNVLSFGDYLDDGLTKNYYQLLLKNPKASLLNIKERFQDQLSDEEKLSLAKTYWDIASKSNQPFMKRFFGINPFLILRILINKHKK</sequence>
<dbReference type="RefSeq" id="WP_089769735.1">
    <property type="nucleotide sequence ID" value="NZ_FNWX01000015.1"/>
</dbReference>
<keyword evidence="2" id="KW-0808">Transferase</keyword>
<name>A0A1H6JID9_9FLAO</name>
<organism evidence="2 3">
    <name type="scientific">Epilithonimonas hominis</name>
    <dbReference type="NCBI Taxonomy" id="420404"/>
    <lineage>
        <taxon>Bacteria</taxon>
        <taxon>Pseudomonadati</taxon>
        <taxon>Bacteroidota</taxon>
        <taxon>Flavobacteriia</taxon>
        <taxon>Flavobacteriales</taxon>
        <taxon>Weeksellaceae</taxon>
        <taxon>Chryseobacterium group</taxon>
        <taxon>Epilithonimonas</taxon>
    </lineage>
</organism>
<dbReference type="InterPro" id="IPR001173">
    <property type="entry name" value="Glyco_trans_2-like"/>
</dbReference>
<dbReference type="GO" id="GO:0016758">
    <property type="term" value="F:hexosyltransferase activity"/>
    <property type="evidence" value="ECO:0007669"/>
    <property type="project" value="UniProtKB-ARBA"/>
</dbReference>
<evidence type="ECO:0000313" key="3">
    <source>
        <dbReference type="Proteomes" id="UP000198555"/>
    </source>
</evidence>